<protein>
    <submittedName>
        <fullName evidence="3">Uncharacterized protein</fullName>
    </submittedName>
</protein>
<evidence type="ECO:0000313" key="3">
    <source>
        <dbReference type="EMBL" id="GJT01749.1"/>
    </source>
</evidence>
<feature type="region of interest" description="Disordered" evidence="2">
    <location>
        <begin position="213"/>
        <end position="234"/>
    </location>
</feature>
<evidence type="ECO:0000256" key="2">
    <source>
        <dbReference type="SAM" id="MobiDB-lite"/>
    </source>
</evidence>
<name>A0ABQ5ALC0_9ASTR</name>
<dbReference type="EMBL" id="BQNB010012295">
    <property type="protein sequence ID" value="GJT01749.1"/>
    <property type="molecule type" value="Genomic_DNA"/>
</dbReference>
<organism evidence="3 4">
    <name type="scientific">Tanacetum coccineum</name>
    <dbReference type="NCBI Taxonomy" id="301880"/>
    <lineage>
        <taxon>Eukaryota</taxon>
        <taxon>Viridiplantae</taxon>
        <taxon>Streptophyta</taxon>
        <taxon>Embryophyta</taxon>
        <taxon>Tracheophyta</taxon>
        <taxon>Spermatophyta</taxon>
        <taxon>Magnoliopsida</taxon>
        <taxon>eudicotyledons</taxon>
        <taxon>Gunneridae</taxon>
        <taxon>Pentapetalae</taxon>
        <taxon>asterids</taxon>
        <taxon>campanulids</taxon>
        <taxon>Asterales</taxon>
        <taxon>Asteraceae</taxon>
        <taxon>Asteroideae</taxon>
        <taxon>Anthemideae</taxon>
        <taxon>Anthemidinae</taxon>
        <taxon>Tanacetum</taxon>
    </lineage>
</organism>
<reference evidence="3" key="1">
    <citation type="journal article" date="2022" name="Int. J. Mol. Sci.">
        <title>Draft Genome of Tanacetum Coccineum: Genomic Comparison of Closely Related Tanacetum-Family Plants.</title>
        <authorList>
            <person name="Yamashiro T."/>
            <person name="Shiraishi A."/>
            <person name="Nakayama K."/>
            <person name="Satake H."/>
        </authorList>
    </citation>
    <scope>NUCLEOTIDE SEQUENCE</scope>
</reference>
<feature type="coiled-coil region" evidence="1">
    <location>
        <begin position="239"/>
        <end position="284"/>
    </location>
</feature>
<proteinExistence type="predicted"/>
<dbReference type="Proteomes" id="UP001151760">
    <property type="component" value="Unassembled WGS sequence"/>
</dbReference>
<evidence type="ECO:0000256" key="1">
    <source>
        <dbReference type="SAM" id="Coils"/>
    </source>
</evidence>
<accession>A0ABQ5ALC0</accession>
<comment type="caution">
    <text evidence="3">The sequence shown here is derived from an EMBL/GenBank/DDBJ whole genome shotgun (WGS) entry which is preliminary data.</text>
</comment>
<reference evidence="3" key="2">
    <citation type="submission" date="2022-01" db="EMBL/GenBank/DDBJ databases">
        <authorList>
            <person name="Yamashiro T."/>
            <person name="Shiraishi A."/>
            <person name="Satake H."/>
            <person name="Nakayama K."/>
        </authorList>
    </citation>
    <scope>NUCLEOTIDE SEQUENCE</scope>
</reference>
<gene>
    <name evidence="3" type="ORF">Tco_0822918</name>
</gene>
<sequence>MIQKSTILKPLSKMTESNKKQYFSDIRVMSYLLQGIPSDIYNSVDAYKDAKIMWEMIKRLMHGCDKTEQVRHSRLMDEFDKFVAMEGESLTSMYESKYVTMTRQSQNLHSNDFDHLYDAFSQYEPHVNASKAKKDARNHDPLALGTNAVDIKDEAGGTLNGEENDFMLDNAYGNDTLEELTDAIIMMAHIQPTNDNGNAEPKYDVDANHAKLNTVNTSDDDQIDSNNISDDPYVENNEAKNQQTINNELKKQKALLQKELEMCKEQIENEKAILKHETELAKKSFKQRENKYLDDIVDLEDIMDLEEKLSSHDQIVYKMSPINSNNSYAWEKPNKVYDPFLKVGLGYQNPEHLKKVIAAQPKMYDGERIQSAKLKIDSPDYEETLEDAEESRLKMNDKMIQLDYEN</sequence>
<keyword evidence="1" id="KW-0175">Coiled coil</keyword>
<evidence type="ECO:0000313" key="4">
    <source>
        <dbReference type="Proteomes" id="UP001151760"/>
    </source>
</evidence>
<keyword evidence="4" id="KW-1185">Reference proteome</keyword>